<reference evidence="2" key="1">
    <citation type="journal article" date="2013" name="Nat. Genet.">
        <title>The draft genomes of soft-shell turtle and green sea turtle yield insights into the development and evolution of the turtle-specific body plan.</title>
        <authorList>
            <person name="Wang Z."/>
            <person name="Pascual-Anaya J."/>
            <person name="Zadissa A."/>
            <person name="Li W."/>
            <person name="Niimura Y."/>
            <person name="Huang Z."/>
            <person name="Li C."/>
            <person name="White S."/>
            <person name="Xiong Z."/>
            <person name="Fang D."/>
            <person name="Wang B."/>
            <person name="Ming Y."/>
            <person name="Chen Y."/>
            <person name="Zheng Y."/>
            <person name="Kuraku S."/>
            <person name="Pignatelli M."/>
            <person name="Herrero J."/>
            <person name="Beal K."/>
            <person name="Nozawa M."/>
            <person name="Li Q."/>
            <person name="Wang J."/>
            <person name="Zhang H."/>
            <person name="Yu L."/>
            <person name="Shigenobu S."/>
            <person name="Wang J."/>
            <person name="Liu J."/>
            <person name="Flicek P."/>
            <person name="Searle S."/>
            <person name="Wang J."/>
            <person name="Kuratani S."/>
            <person name="Yin Y."/>
            <person name="Aken B."/>
            <person name="Zhang G."/>
            <person name="Irie N."/>
        </authorList>
    </citation>
    <scope>NUCLEOTIDE SEQUENCE [LARGE SCALE GENOMIC DNA]</scope>
</reference>
<proteinExistence type="predicted"/>
<protein>
    <submittedName>
        <fullName evidence="1">Uncharacterized protein</fullName>
    </submittedName>
</protein>
<dbReference type="STRING" id="8469.M7CCU0"/>
<dbReference type="AlphaFoldDB" id="M7CCU0"/>
<keyword evidence="2" id="KW-1185">Reference proteome</keyword>
<evidence type="ECO:0000313" key="2">
    <source>
        <dbReference type="Proteomes" id="UP000031443"/>
    </source>
</evidence>
<gene>
    <name evidence="1" type="ORF">UY3_04221</name>
</gene>
<evidence type="ECO:0000313" key="1">
    <source>
        <dbReference type="EMBL" id="EMP38577.1"/>
    </source>
</evidence>
<accession>M7CCU0</accession>
<sequence length="77" mass="8761">MSQESDHYSNILNGDERGKSAFVQAGDCMLLSAAAPTKLRYKELVKTVNELKKIVKVKDVELLNMPEDFERIIKLHI</sequence>
<name>M7CCU0_CHEMY</name>
<dbReference type="Proteomes" id="UP000031443">
    <property type="component" value="Unassembled WGS sequence"/>
</dbReference>
<dbReference type="EMBL" id="KB519138">
    <property type="protein sequence ID" value="EMP38577.1"/>
    <property type="molecule type" value="Genomic_DNA"/>
</dbReference>
<organism evidence="1 2">
    <name type="scientific">Chelonia mydas</name>
    <name type="common">Green sea-turtle</name>
    <name type="synonym">Chelonia agassizi</name>
    <dbReference type="NCBI Taxonomy" id="8469"/>
    <lineage>
        <taxon>Eukaryota</taxon>
        <taxon>Metazoa</taxon>
        <taxon>Chordata</taxon>
        <taxon>Craniata</taxon>
        <taxon>Vertebrata</taxon>
        <taxon>Euteleostomi</taxon>
        <taxon>Archelosauria</taxon>
        <taxon>Testudinata</taxon>
        <taxon>Testudines</taxon>
        <taxon>Cryptodira</taxon>
        <taxon>Durocryptodira</taxon>
        <taxon>Americhelydia</taxon>
        <taxon>Chelonioidea</taxon>
        <taxon>Cheloniidae</taxon>
        <taxon>Chelonia</taxon>
    </lineage>
</organism>